<feature type="compositionally biased region" description="Basic residues" evidence="1">
    <location>
        <begin position="386"/>
        <end position="397"/>
    </location>
</feature>
<feature type="compositionally biased region" description="Polar residues" evidence="1">
    <location>
        <begin position="434"/>
        <end position="448"/>
    </location>
</feature>
<evidence type="ECO:0000313" key="6">
    <source>
        <dbReference type="Proteomes" id="UP000002051"/>
    </source>
</evidence>
<sequence>MGDERRYSCETAADTVAWINDIIQFLTPHFSSFINPHVVHFFKDRLWENVNAEWINFLRREPVQNLLLIPSGVVQDHWPTSLKEFILKLRSMVFCREQADINTALPGLQMTSINRVIAQGMNGKKKHEVEALSAVVSIVADSVRADAIVDVGAGQGYLAQVLAFQYQHPVIAIDACSHHGMVTDARAERIKKHYTSKMVKSGSGMQNLNVPKTITCRVLSIESLKTLVETSVPSDDHEQSTLRGENQEDKGKLDCPNDANNRPSTVLAGLHACGDLSVIMLKTFLGCRDVEAVVSIGCCYNLLSEESIGDGESQCGFPMSHAVRSTGLSLGKSARDLACQSAERWRSLDMHAGIHNFELHAFRAAFQMVLSKYYPEVAISTPSIGRKGKALRRRNQRRSAESDSKLHLKGSTCNTRQNFPAGVPAESKAEGTFGSASETQTLSGEISSNESAEYEGIKIDNKFSNFENFCQSGLSHLGLKHSHDVSLQGTWKEVEPFSDLIGPYWSLRAALGPLLETLILLDRLLFLQEQGNALEAYLLPIFDPNISPRNVAIIAKKIDKDLRSS</sequence>
<dbReference type="Pfam" id="PF13679">
    <property type="entry name" value="Methyltransf_32"/>
    <property type="match status" value="1"/>
</dbReference>
<dbReference type="Proteomes" id="UP000002051">
    <property type="component" value="Chromosome 2"/>
</dbReference>
<dbReference type="EMBL" id="PSQE01000002">
    <property type="protein sequence ID" value="RHN74614.1"/>
    <property type="molecule type" value="Genomic_DNA"/>
</dbReference>
<evidence type="ECO:0000259" key="2">
    <source>
        <dbReference type="Pfam" id="PF13679"/>
    </source>
</evidence>
<dbReference type="STRING" id="3880.G7IGY2"/>
<feature type="compositionally biased region" description="Basic and acidic residues" evidence="1">
    <location>
        <begin position="234"/>
        <end position="255"/>
    </location>
</feature>
<dbReference type="EnsemblPlants" id="AES66222">
    <property type="protein sequence ID" value="AES66222"/>
    <property type="gene ID" value="MTR_2g064450"/>
</dbReference>
<gene>
    <name evidence="5" type="primary">11424717</name>
    <name evidence="3" type="ordered locus">MTR_2g064450</name>
    <name evidence="4" type="ORF">MtrunA17_Chr2g0312291</name>
</gene>
<dbReference type="PANTHER" id="PTHR12496">
    <property type="entry name" value="CGI-41 METHYLTRANSFERASE"/>
    <property type="match status" value="1"/>
</dbReference>
<keyword evidence="6" id="KW-1185">Reference proteome</keyword>
<keyword evidence="4" id="KW-0808">Transferase</keyword>
<dbReference type="InterPro" id="IPR025714">
    <property type="entry name" value="Methyltranfer_dom"/>
</dbReference>
<reference evidence="3 6" key="2">
    <citation type="journal article" date="2014" name="BMC Genomics">
        <title>An improved genome release (version Mt4.0) for the model legume Medicago truncatula.</title>
        <authorList>
            <person name="Tang H."/>
            <person name="Krishnakumar V."/>
            <person name="Bidwell S."/>
            <person name="Rosen B."/>
            <person name="Chan A."/>
            <person name="Zhou S."/>
            <person name="Gentzbittel L."/>
            <person name="Childs K.L."/>
            <person name="Yandell M."/>
            <person name="Gundlach H."/>
            <person name="Mayer K.F."/>
            <person name="Schwartz D.C."/>
            <person name="Town C.D."/>
        </authorList>
    </citation>
    <scope>GENOME REANNOTATION</scope>
    <source>
        <strain evidence="3">A17</strain>
        <strain evidence="5 6">cv. Jemalong A17</strain>
    </source>
</reference>
<dbReference type="InterPro" id="IPR052220">
    <property type="entry name" value="METTL25"/>
</dbReference>
<feature type="domain" description="Methyltransferase" evidence="2">
    <location>
        <begin position="124"/>
        <end position="305"/>
    </location>
</feature>
<dbReference type="Proteomes" id="UP000265566">
    <property type="component" value="Chromosome 2"/>
</dbReference>
<reference evidence="3 6" key="1">
    <citation type="journal article" date="2011" name="Nature">
        <title>The Medicago genome provides insight into the evolution of rhizobial symbioses.</title>
        <authorList>
            <person name="Young N.D."/>
            <person name="Debelle F."/>
            <person name="Oldroyd G.E."/>
            <person name="Geurts R."/>
            <person name="Cannon S.B."/>
            <person name="Udvardi M.K."/>
            <person name="Benedito V.A."/>
            <person name="Mayer K.F."/>
            <person name="Gouzy J."/>
            <person name="Schoof H."/>
            <person name="Van de Peer Y."/>
            <person name="Proost S."/>
            <person name="Cook D.R."/>
            <person name="Meyers B.C."/>
            <person name="Spannagl M."/>
            <person name="Cheung F."/>
            <person name="De Mita S."/>
            <person name="Krishnakumar V."/>
            <person name="Gundlach H."/>
            <person name="Zhou S."/>
            <person name="Mudge J."/>
            <person name="Bharti A.K."/>
            <person name="Murray J.D."/>
            <person name="Naoumkina M.A."/>
            <person name="Rosen B."/>
            <person name="Silverstein K.A."/>
            <person name="Tang H."/>
            <person name="Rombauts S."/>
            <person name="Zhao P.X."/>
            <person name="Zhou P."/>
            <person name="Barbe V."/>
            <person name="Bardou P."/>
            <person name="Bechner M."/>
            <person name="Bellec A."/>
            <person name="Berger A."/>
            <person name="Berges H."/>
            <person name="Bidwell S."/>
            <person name="Bisseling T."/>
            <person name="Choisne N."/>
            <person name="Couloux A."/>
            <person name="Denny R."/>
            <person name="Deshpande S."/>
            <person name="Dai X."/>
            <person name="Doyle J.J."/>
            <person name="Dudez A.M."/>
            <person name="Farmer A.D."/>
            <person name="Fouteau S."/>
            <person name="Franken C."/>
            <person name="Gibelin C."/>
            <person name="Gish J."/>
            <person name="Goldstein S."/>
            <person name="Gonzalez A.J."/>
            <person name="Green P.J."/>
            <person name="Hallab A."/>
            <person name="Hartog M."/>
            <person name="Hua A."/>
            <person name="Humphray S.J."/>
            <person name="Jeong D.H."/>
            <person name="Jing Y."/>
            <person name="Jocker A."/>
            <person name="Kenton S.M."/>
            <person name="Kim D.J."/>
            <person name="Klee K."/>
            <person name="Lai H."/>
            <person name="Lang C."/>
            <person name="Lin S."/>
            <person name="Macmil S.L."/>
            <person name="Magdelenat G."/>
            <person name="Matthews L."/>
            <person name="McCorrison J."/>
            <person name="Monaghan E.L."/>
            <person name="Mun J.H."/>
            <person name="Najar F.Z."/>
            <person name="Nicholson C."/>
            <person name="Noirot C."/>
            <person name="O'Bleness M."/>
            <person name="Paule C.R."/>
            <person name="Poulain J."/>
            <person name="Prion F."/>
            <person name="Qin B."/>
            <person name="Qu C."/>
            <person name="Retzel E.F."/>
            <person name="Riddle C."/>
            <person name="Sallet E."/>
            <person name="Samain S."/>
            <person name="Samson N."/>
            <person name="Sanders I."/>
            <person name="Saurat O."/>
            <person name="Scarpelli C."/>
            <person name="Schiex T."/>
            <person name="Segurens B."/>
            <person name="Severin A.J."/>
            <person name="Sherrier D.J."/>
            <person name="Shi R."/>
            <person name="Sims S."/>
            <person name="Singer S.R."/>
            <person name="Sinharoy S."/>
            <person name="Sterck L."/>
            <person name="Viollet A."/>
            <person name="Wang B.B."/>
            <person name="Wang K."/>
            <person name="Wang M."/>
            <person name="Wang X."/>
            <person name="Warfsmann J."/>
            <person name="Weissenbach J."/>
            <person name="White D.D."/>
            <person name="White J.D."/>
            <person name="Wiley G.B."/>
            <person name="Wincker P."/>
            <person name="Xing Y."/>
            <person name="Yang L."/>
            <person name="Yao Z."/>
            <person name="Ying F."/>
            <person name="Zhai J."/>
            <person name="Zhou L."/>
            <person name="Zuber A."/>
            <person name="Denarie J."/>
            <person name="Dixon R.A."/>
            <person name="May G.D."/>
            <person name="Schwartz D.C."/>
            <person name="Rogers J."/>
            <person name="Quetier F."/>
            <person name="Town C.D."/>
            <person name="Roe B.A."/>
        </authorList>
    </citation>
    <scope>NUCLEOTIDE SEQUENCE [LARGE SCALE GENOMIC DNA]</scope>
    <source>
        <strain evidence="3">A17</strain>
        <strain evidence="5 6">cv. Jemalong A17</strain>
    </source>
</reference>
<proteinExistence type="predicted"/>
<name>G7IGY2_MEDTR</name>
<dbReference type="OrthoDB" id="10258156at2759"/>
<dbReference type="KEGG" id="mtr:11424717"/>
<evidence type="ECO:0000256" key="1">
    <source>
        <dbReference type="SAM" id="MobiDB-lite"/>
    </source>
</evidence>
<feature type="region of interest" description="Disordered" evidence="1">
    <location>
        <begin position="385"/>
        <end position="448"/>
    </location>
</feature>
<dbReference type="EMBL" id="CM001218">
    <property type="protein sequence ID" value="AES66222.2"/>
    <property type="molecule type" value="Genomic_DNA"/>
</dbReference>
<evidence type="ECO:0000313" key="4">
    <source>
        <dbReference type="EMBL" id="RHN74614.1"/>
    </source>
</evidence>
<protein>
    <submittedName>
        <fullName evidence="3">Methyltransferase-like protein</fullName>
    </submittedName>
    <submittedName>
        <fullName evidence="4">Putative S-adenosyl-L-methionine-dependent methyltransferase</fullName>
    </submittedName>
</protein>
<dbReference type="AlphaFoldDB" id="G7IGY2"/>
<accession>A0A0C3V4D2</accession>
<feature type="region of interest" description="Disordered" evidence="1">
    <location>
        <begin position="230"/>
        <end position="258"/>
    </location>
</feature>
<dbReference type="PANTHER" id="PTHR12496:SF0">
    <property type="entry name" value="METHYLTRANSFERASE DOMAIN-CONTAINING PROTEIN"/>
    <property type="match status" value="1"/>
</dbReference>
<keyword evidence="3" id="KW-0489">Methyltransferase</keyword>
<evidence type="ECO:0000313" key="3">
    <source>
        <dbReference type="EMBL" id="AES66222.2"/>
    </source>
</evidence>
<dbReference type="GO" id="GO:0032259">
    <property type="term" value="P:methylation"/>
    <property type="evidence" value="ECO:0007669"/>
    <property type="project" value="UniProtKB-KW"/>
</dbReference>
<accession>G7IGY2</accession>
<dbReference type="Gramene" id="rna10711">
    <property type="protein sequence ID" value="RHN74614.1"/>
    <property type="gene ID" value="gene10711"/>
</dbReference>
<reference evidence="5" key="3">
    <citation type="submission" date="2015-04" db="UniProtKB">
        <authorList>
            <consortium name="EnsemblPlants"/>
        </authorList>
    </citation>
    <scope>IDENTIFICATION</scope>
    <source>
        <strain evidence="5">cv. Jemalong A17</strain>
    </source>
</reference>
<dbReference type="ExpressionAtlas" id="G7IGY2">
    <property type="expression patterns" value="differential"/>
</dbReference>
<reference evidence="4" key="4">
    <citation type="journal article" date="2018" name="Nat. Plants">
        <title>Whole-genome landscape of Medicago truncatula symbiotic genes.</title>
        <authorList>
            <person name="Pecrix Y."/>
            <person name="Gamas P."/>
            <person name="Carrere S."/>
        </authorList>
    </citation>
    <scope>NUCLEOTIDE SEQUENCE</scope>
    <source>
        <tissue evidence="4">Leaves</tissue>
    </source>
</reference>
<evidence type="ECO:0000313" key="5">
    <source>
        <dbReference type="EnsemblPlants" id="AES66222"/>
    </source>
</evidence>
<organism evidence="3 6">
    <name type="scientific">Medicago truncatula</name>
    <name type="common">Barrel medic</name>
    <name type="synonym">Medicago tribuloides</name>
    <dbReference type="NCBI Taxonomy" id="3880"/>
    <lineage>
        <taxon>Eukaryota</taxon>
        <taxon>Viridiplantae</taxon>
        <taxon>Streptophyta</taxon>
        <taxon>Embryophyta</taxon>
        <taxon>Tracheophyta</taxon>
        <taxon>Spermatophyta</taxon>
        <taxon>Magnoliopsida</taxon>
        <taxon>eudicotyledons</taxon>
        <taxon>Gunneridae</taxon>
        <taxon>Pentapetalae</taxon>
        <taxon>rosids</taxon>
        <taxon>fabids</taxon>
        <taxon>Fabales</taxon>
        <taxon>Fabaceae</taxon>
        <taxon>Papilionoideae</taxon>
        <taxon>50 kb inversion clade</taxon>
        <taxon>NPAAA clade</taxon>
        <taxon>Hologalegina</taxon>
        <taxon>IRL clade</taxon>
        <taxon>Trifolieae</taxon>
        <taxon>Medicago</taxon>
    </lineage>
</organism>
<dbReference type="GO" id="GO:0008168">
    <property type="term" value="F:methyltransferase activity"/>
    <property type="evidence" value="ECO:0007669"/>
    <property type="project" value="UniProtKB-KW"/>
</dbReference>